<sequence>MSECPFAAMNLHTPPQTLHTKIAPPVLNGVAVPAAPQPPQPHPAQHQRLYNSHTVVRRSQLLQQMVVETQEQLNVDHHPSAFHRVSSASAAAQALPPLTVEATGIAGGGAGTMPAGQIHQHHQHGTATAAQQHQYLLAMLQQQIKSGATGGANSDSNNNSTTTTTTTLNELLQQHHHHQKQQQQHQHIRMNTSGAGPGSQNDEQIYPQQQSLARLVEKRIHLGTTVDDREQQQKQHGRELVMAIVDSSGTPTTMATTTVKEEVQQQQQQMTMDQQQQTNVVTPRSSAASATPSMLTAQQQHNIHAQTHMLESPCGGCRELRREVEELRQMLFQLQQEGSASSGVRRMGALKPQSPPSPPHPTAFATAAVNHQPMQQQQQLLRPITPQQQQFRQNLLTQADNGNSETAMVPSQQFNQTGPQPNSNYNAHMLQLFLTHGAGGNSQQQQHQQQQHPPVPISASSSSAPASSAAMSVVASVASLGRILDQLGGASNSSSTSNILGTQQHQLQQWGTGVGGEKQQQQLLLSTLQVLQQATQIQQQNGPQQQAHGGSSNSTRNNSIQSGESAFFDPSSGIDVSETSSSASSTNTQMMLQSPPQLLDSAKPSLQLQANVIAPHLHQQQQQQIPHQIVQQNPQNTTLLNRSQIELLNAAISRTNAAVTSHLLSPAHGVVQPQAGQTGSNCNQNEMVRKLSTMQTLLVTLQQHQQQQNQLALQQRLQHQQQQQHAIVAAATAAAAKVQHQPGPKMHKRIGVTQQQRHAQQQHYGGQSMGMLSMSDAFGQRHSQHDGLSTMLSTAQQERAVHAPVERRRAASDDHIQSICSQTYTEEQIQQIQIPVLEAHSDPHFRPLSEQQVIQQVLQNKKHENQSVAETMAQLCKKLAEKRVFGSRLMAKTTFAMPNHSSYSNLPLPGIIYIYHVCQKVLFDRVGKENEFKEYFREAMRKLAARCRRVRHARKFHHKQPQGVELAPSVGVVVGQSPFQQFAGRPVIGGALGQQQPSAASGGPPAMGVQHQQDTTPTMAAVNAAIAELAHRRQQQQQMALQSALGNPLELSEMPPCSSGGGSLLASMVENGSASSSGLMAASSHEVERMEVEEAHLDDDEEEEDLEEEGHLSSPTISSQSTGTTTQQQSPEDGESSDGCARSSGGDSGTTGGTMDEQHNAQEQMDIKHEHSQQQSMGRSE</sequence>
<dbReference type="Proteomes" id="UP000887572">
    <property type="component" value="Unplaced"/>
</dbReference>
<feature type="compositionally biased region" description="Low complexity" evidence="1">
    <location>
        <begin position="754"/>
        <end position="766"/>
    </location>
</feature>
<dbReference type="AlphaFoldDB" id="A0A914H3F6"/>
<feature type="compositionally biased region" description="Low complexity" evidence="1">
    <location>
        <begin position="1113"/>
        <end position="1130"/>
    </location>
</feature>
<keyword evidence="2" id="KW-1185">Reference proteome</keyword>
<feature type="region of interest" description="Disordered" evidence="1">
    <location>
        <begin position="536"/>
        <end position="591"/>
    </location>
</feature>
<feature type="region of interest" description="Disordered" evidence="1">
    <location>
        <begin position="794"/>
        <end position="814"/>
    </location>
</feature>
<accession>A0A914H3F6</accession>
<evidence type="ECO:0000313" key="2">
    <source>
        <dbReference type="Proteomes" id="UP000887572"/>
    </source>
</evidence>
<feature type="region of interest" description="Disordered" evidence="1">
    <location>
        <begin position="173"/>
        <end position="203"/>
    </location>
</feature>
<feature type="compositionally biased region" description="Polar residues" evidence="1">
    <location>
        <begin position="547"/>
        <end position="564"/>
    </location>
</feature>
<feature type="compositionally biased region" description="Low complexity" evidence="1">
    <location>
        <begin position="443"/>
        <end position="464"/>
    </location>
</feature>
<feature type="compositionally biased region" description="Acidic residues" evidence="1">
    <location>
        <begin position="1096"/>
        <end position="1108"/>
    </location>
</feature>
<proteinExistence type="predicted"/>
<feature type="region of interest" description="Disordered" evidence="1">
    <location>
        <begin position="752"/>
        <end position="772"/>
    </location>
</feature>
<feature type="compositionally biased region" description="Low complexity" evidence="1">
    <location>
        <begin position="1075"/>
        <end position="1084"/>
    </location>
</feature>
<dbReference type="WBParaSite" id="Gr19_v10_g1364.t2">
    <property type="protein sequence ID" value="Gr19_v10_g1364.t2"/>
    <property type="gene ID" value="Gr19_v10_g1364"/>
</dbReference>
<feature type="compositionally biased region" description="Low complexity" evidence="1">
    <location>
        <begin position="577"/>
        <end position="588"/>
    </location>
</feature>
<feature type="compositionally biased region" description="Basic and acidic residues" evidence="1">
    <location>
        <begin position="799"/>
        <end position="814"/>
    </location>
</feature>
<evidence type="ECO:0000256" key="1">
    <source>
        <dbReference type="SAM" id="MobiDB-lite"/>
    </source>
</evidence>
<protein>
    <submittedName>
        <fullName evidence="3">Uncharacterized protein</fullName>
    </submittedName>
</protein>
<feature type="compositionally biased region" description="Basic and acidic residues" evidence="1">
    <location>
        <begin position="1156"/>
        <end position="1172"/>
    </location>
</feature>
<evidence type="ECO:0000313" key="3">
    <source>
        <dbReference type="WBParaSite" id="Gr19_v10_g1364.t2"/>
    </source>
</evidence>
<reference evidence="3" key="1">
    <citation type="submission" date="2022-11" db="UniProtKB">
        <authorList>
            <consortium name="WormBaseParasite"/>
        </authorList>
    </citation>
    <scope>IDENTIFICATION</scope>
</reference>
<feature type="compositionally biased region" description="Polar residues" evidence="1">
    <location>
        <begin position="189"/>
        <end position="203"/>
    </location>
</feature>
<feature type="region of interest" description="Disordered" evidence="1">
    <location>
        <begin position="439"/>
        <end position="464"/>
    </location>
</feature>
<feature type="compositionally biased region" description="Low complexity" evidence="1">
    <location>
        <begin position="536"/>
        <end position="546"/>
    </location>
</feature>
<feature type="compositionally biased region" description="Basic and acidic residues" evidence="1">
    <location>
        <begin position="1085"/>
        <end position="1095"/>
    </location>
</feature>
<feature type="region of interest" description="Disordered" evidence="1">
    <location>
        <begin position="402"/>
        <end position="425"/>
    </location>
</feature>
<feature type="region of interest" description="Disordered" evidence="1">
    <location>
        <begin position="990"/>
        <end position="1011"/>
    </location>
</feature>
<organism evidence="2 3">
    <name type="scientific">Globodera rostochiensis</name>
    <name type="common">Golden nematode worm</name>
    <name type="synonym">Heterodera rostochiensis</name>
    <dbReference type="NCBI Taxonomy" id="31243"/>
    <lineage>
        <taxon>Eukaryota</taxon>
        <taxon>Metazoa</taxon>
        <taxon>Ecdysozoa</taxon>
        <taxon>Nematoda</taxon>
        <taxon>Chromadorea</taxon>
        <taxon>Rhabditida</taxon>
        <taxon>Tylenchina</taxon>
        <taxon>Tylenchomorpha</taxon>
        <taxon>Tylenchoidea</taxon>
        <taxon>Heteroderidae</taxon>
        <taxon>Heteroderinae</taxon>
        <taxon>Globodera</taxon>
    </lineage>
</organism>
<name>A0A914H3F6_GLORO</name>
<feature type="region of interest" description="Disordered" evidence="1">
    <location>
        <begin position="338"/>
        <end position="360"/>
    </location>
</feature>
<feature type="region of interest" description="Disordered" evidence="1">
    <location>
        <begin position="1075"/>
        <end position="1181"/>
    </location>
</feature>